<dbReference type="Proteomes" id="UP001204000">
    <property type="component" value="Unassembled WGS sequence"/>
</dbReference>
<keyword evidence="3" id="KW-1133">Transmembrane helix</keyword>
<sequence length="324" mass="34233">MTDREPTSATSSKGTFWVVAPFVVAVIGTVVMLFTNSANALKIALIFALWAAVAGIMVIDRTRRDRDTAVQRAADTEAQLADARSQLAKHPDTPAPAAPAVDVEVLRELQAEIKALRSQLEELRGEPLQYEPAAVHAAARRIQEIESTPKQPGPSTEDTAKIAAVKEPPASRRQRPGAPTADAISGRLGQQPSRPQPNPLAALISEREREAAAAPKPTAKPAPTATPKPKPTAAPKPTPAAPKPTTPKPEQPKPFPTPAAPKPQPTPPAEPAPAATPKPAEPTPSAAPADTTEPTTSRRGGRRRRDERGASAISVADLLKREEH</sequence>
<proteinExistence type="predicted"/>
<evidence type="ECO:0000256" key="2">
    <source>
        <dbReference type="SAM" id="MobiDB-lite"/>
    </source>
</evidence>
<feature type="region of interest" description="Disordered" evidence="2">
    <location>
        <begin position="165"/>
        <end position="324"/>
    </location>
</feature>
<evidence type="ECO:0000259" key="4">
    <source>
        <dbReference type="Pfam" id="PF20570"/>
    </source>
</evidence>
<dbReference type="Pfam" id="PF20570">
    <property type="entry name" value="DUF6779"/>
    <property type="match status" value="1"/>
</dbReference>
<organism evidence="5 6">
    <name type="scientific">Corynebacterium stercoris</name>
    <dbReference type="NCBI Taxonomy" id="2943490"/>
    <lineage>
        <taxon>Bacteria</taxon>
        <taxon>Bacillati</taxon>
        <taxon>Actinomycetota</taxon>
        <taxon>Actinomycetes</taxon>
        <taxon>Mycobacteriales</taxon>
        <taxon>Corynebacteriaceae</taxon>
        <taxon>Corynebacterium</taxon>
    </lineage>
</organism>
<evidence type="ECO:0000256" key="3">
    <source>
        <dbReference type="SAM" id="Phobius"/>
    </source>
</evidence>
<protein>
    <recommendedName>
        <fullName evidence="4">DUF6779 domain-containing protein</fullName>
    </recommendedName>
</protein>
<feature type="domain" description="DUF6779" evidence="4">
    <location>
        <begin position="41"/>
        <end position="141"/>
    </location>
</feature>
<accession>A0ABT1G2K5</accession>
<evidence type="ECO:0000256" key="1">
    <source>
        <dbReference type="SAM" id="Coils"/>
    </source>
</evidence>
<name>A0ABT1G2K5_9CORY</name>
<feature type="transmembrane region" description="Helical" evidence="3">
    <location>
        <begin position="14"/>
        <end position="34"/>
    </location>
</feature>
<keyword evidence="1" id="KW-0175">Coiled coil</keyword>
<keyword evidence="6" id="KW-1185">Reference proteome</keyword>
<feature type="compositionally biased region" description="Pro residues" evidence="2">
    <location>
        <begin position="218"/>
        <end position="282"/>
    </location>
</feature>
<feature type="compositionally biased region" description="Low complexity" evidence="2">
    <location>
        <begin position="283"/>
        <end position="295"/>
    </location>
</feature>
<gene>
    <name evidence="5" type="ORF">M5J20_08665</name>
</gene>
<dbReference type="InterPro" id="IPR046706">
    <property type="entry name" value="DUF6779"/>
</dbReference>
<keyword evidence="3" id="KW-0812">Transmembrane</keyword>
<reference evidence="5" key="1">
    <citation type="submission" date="2022-05" db="EMBL/GenBank/DDBJ databases">
        <title>Corynebacterium sp. TA-R-1 sp. nov., isolated from human feces.</title>
        <authorList>
            <person name="Shamsuzzaman M."/>
            <person name="Dahal R.H."/>
        </authorList>
    </citation>
    <scope>NUCLEOTIDE SEQUENCE</scope>
    <source>
        <strain evidence="5">TA-R-1</strain>
    </source>
</reference>
<evidence type="ECO:0000313" key="6">
    <source>
        <dbReference type="Proteomes" id="UP001204000"/>
    </source>
</evidence>
<evidence type="ECO:0000313" key="5">
    <source>
        <dbReference type="EMBL" id="MCP1388254.1"/>
    </source>
</evidence>
<comment type="caution">
    <text evidence="5">The sequence shown here is derived from an EMBL/GenBank/DDBJ whole genome shotgun (WGS) entry which is preliminary data.</text>
</comment>
<keyword evidence="3" id="KW-0472">Membrane</keyword>
<dbReference type="EMBL" id="JAMFTQ010000011">
    <property type="protein sequence ID" value="MCP1388254.1"/>
    <property type="molecule type" value="Genomic_DNA"/>
</dbReference>
<dbReference type="RefSeq" id="WP_253578573.1">
    <property type="nucleotide sequence ID" value="NZ_JAMFTQ010000011.1"/>
</dbReference>
<feature type="transmembrane region" description="Helical" evidence="3">
    <location>
        <begin position="40"/>
        <end position="59"/>
    </location>
</feature>
<feature type="coiled-coil region" evidence="1">
    <location>
        <begin position="59"/>
        <end position="126"/>
    </location>
</feature>